<keyword evidence="4 7" id="KW-0689">Ribosomal protein</keyword>
<evidence type="ECO:0000256" key="8">
    <source>
        <dbReference type="RuleBase" id="RU000560"/>
    </source>
</evidence>
<keyword evidence="3 7" id="KW-0694">RNA-binding</keyword>
<dbReference type="EMBL" id="MFZV01000020">
    <property type="protein sequence ID" value="OGK31127.1"/>
    <property type="molecule type" value="Genomic_DNA"/>
</dbReference>
<evidence type="ECO:0000256" key="5">
    <source>
        <dbReference type="ARBA" id="ARBA00023274"/>
    </source>
</evidence>
<comment type="similarity">
    <text evidence="1 7 8">Belongs to the bacterial ribosomal protein bL20 family.</text>
</comment>
<dbReference type="SUPFAM" id="SSF74731">
    <property type="entry name" value="Ribosomal protein L20"/>
    <property type="match status" value="1"/>
</dbReference>
<dbReference type="GO" id="GO:0005840">
    <property type="term" value="C:ribosome"/>
    <property type="evidence" value="ECO:0007669"/>
    <property type="project" value="UniProtKB-KW"/>
</dbReference>
<comment type="function">
    <text evidence="7 8">Binds directly to 23S ribosomal RNA and is necessary for the in vitro assembly process of the 50S ribosomal subunit. It is not involved in the protein synthesizing functions of that subunit.</text>
</comment>
<proteinExistence type="inferred from homology"/>
<dbReference type="GO" id="GO:0006412">
    <property type="term" value="P:translation"/>
    <property type="evidence" value="ECO:0007669"/>
    <property type="project" value="InterPro"/>
</dbReference>
<dbReference type="CDD" id="cd07026">
    <property type="entry name" value="Ribosomal_L20"/>
    <property type="match status" value="1"/>
</dbReference>
<dbReference type="GO" id="GO:1990904">
    <property type="term" value="C:ribonucleoprotein complex"/>
    <property type="evidence" value="ECO:0007669"/>
    <property type="project" value="UniProtKB-KW"/>
</dbReference>
<organism evidence="9 10">
    <name type="scientific">Candidatus Roizmanbacteria bacterium RIFCSPHIGHO2_12_FULL_33_9</name>
    <dbReference type="NCBI Taxonomy" id="1802045"/>
    <lineage>
        <taxon>Bacteria</taxon>
        <taxon>Candidatus Roizmaniibacteriota</taxon>
    </lineage>
</organism>
<evidence type="ECO:0000256" key="4">
    <source>
        <dbReference type="ARBA" id="ARBA00022980"/>
    </source>
</evidence>
<evidence type="ECO:0000256" key="1">
    <source>
        <dbReference type="ARBA" id="ARBA00007698"/>
    </source>
</evidence>
<dbReference type="InterPro" id="IPR005813">
    <property type="entry name" value="Ribosomal_bL20"/>
</dbReference>
<keyword evidence="2 7" id="KW-0699">rRNA-binding</keyword>
<name>A0A1F7HIR3_9BACT</name>
<comment type="caution">
    <text evidence="9">The sequence shown here is derived from an EMBL/GenBank/DDBJ whole genome shotgun (WGS) entry which is preliminary data.</text>
</comment>
<dbReference type="FunFam" id="1.10.1900.20:FF:000001">
    <property type="entry name" value="50S ribosomal protein L20"/>
    <property type="match status" value="1"/>
</dbReference>
<dbReference type="InterPro" id="IPR049946">
    <property type="entry name" value="RIBOSOMAL_L20_CS"/>
</dbReference>
<reference evidence="9 10" key="1">
    <citation type="journal article" date="2016" name="Nat. Commun.">
        <title>Thousands of microbial genomes shed light on interconnected biogeochemical processes in an aquifer system.</title>
        <authorList>
            <person name="Anantharaman K."/>
            <person name="Brown C.T."/>
            <person name="Hug L.A."/>
            <person name="Sharon I."/>
            <person name="Castelle C.J."/>
            <person name="Probst A.J."/>
            <person name="Thomas B.C."/>
            <person name="Singh A."/>
            <person name="Wilkins M.J."/>
            <person name="Karaoz U."/>
            <person name="Brodie E.L."/>
            <person name="Williams K.H."/>
            <person name="Hubbard S.S."/>
            <person name="Banfield J.F."/>
        </authorList>
    </citation>
    <scope>NUCLEOTIDE SEQUENCE [LARGE SCALE GENOMIC DNA]</scope>
</reference>
<dbReference type="GO" id="GO:0000027">
    <property type="term" value="P:ribosomal large subunit assembly"/>
    <property type="evidence" value="ECO:0007669"/>
    <property type="project" value="UniProtKB-UniRule"/>
</dbReference>
<sequence>MVRVKTGTVRKRKHNKILKKAKGYWMSRHKQYKKAHEAVLHAGQYAFAGRKLKKRDFRSLWIIRINAALRKKGLTYSKFVNLLKKQKIELDRKILAQIAFEYPTVFDEIIDKVHSSSKTK</sequence>
<dbReference type="Proteomes" id="UP000177199">
    <property type="component" value="Unassembled WGS sequence"/>
</dbReference>
<evidence type="ECO:0000256" key="6">
    <source>
        <dbReference type="ARBA" id="ARBA00035172"/>
    </source>
</evidence>
<evidence type="ECO:0000313" key="9">
    <source>
        <dbReference type="EMBL" id="OGK31127.1"/>
    </source>
</evidence>
<dbReference type="Gene3D" id="6.10.160.10">
    <property type="match status" value="1"/>
</dbReference>
<gene>
    <name evidence="7" type="primary">rplT</name>
    <name evidence="9" type="ORF">A3F29_00685</name>
</gene>
<accession>A0A1F7HIR3</accession>
<protein>
    <recommendedName>
        <fullName evidence="6 7">Large ribosomal subunit protein bL20</fullName>
    </recommendedName>
</protein>
<dbReference type="PRINTS" id="PR00062">
    <property type="entry name" value="RIBOSOMALL20"/>
</dbReference>
<dbReference type="PANTHER" id="PTHR10986">
    <property type="entry name" value="39S RIBOSOMAL PROTEIN L20"/>
    <property type="match status" value="1"/>
</dbReference>
<keyword evidence="5 7" id="KW-0687">Ribonucleoprotein</keyword>
<dbReference type="GO" id="GO:0003735">
    <property type="term" value="F:structural constituent of ribosome"/>
    <property type="evidence" value="ECO:0007669"/>
    <property type="project" value="InterPro"/>
</dbReference>
<dbReference type="PROSITE" id="PS00937">
    <property type="entry name" value="RIBOSOMAL_L20"/>
    <property type="match status" value="1"/>
</dbReference>
<evidence type="ECO:0000256" key="3">
    <source>
        <dbReference type="ARBA" id="ARBA00022884"/>
    </source>
</evidence>
<dbReference type="NCBIfam" id="TIGR01032">
    <property type="entry name" value="rplT_bact"/>
    <property type="match status" value="1"/>
</dbReference>
<dbReference type="InterPro" id="IPR035566">
    <property type="entry name" value="Ribosomal_protein_bL20_C"/>
</dbReference>
<dbReference type="Pfam" id="PF00453">
    <property type="entry name" value="Ribosomal_L20"/>
    <property type="match status" value="1"/>
</dbReference>
<dbReference type="HAMAP" id="MF_00382">
    <property type="entry name" value="Ribosomal_bL20"/>
    <property type="match status" value="1"/>
</dbReference>
<evidence type="ECO:0000256" key="2">
    <source>
        <dbReference type="ARBA" id="ARBA00022730"/>
    </source>
</evidence>
<evidence type="ECO:0000313" key="10">
    <source>
        <dbReference type="Proteomes" id="UP000177199"/>
    </source>
</evidence>
<dbReference type="AlphaFoldDB" id="A0A1F7HIR3"/>
<evidence type="ECO:0000256" key="7">
    <source>
        <dbReference type="HAMAP-Rule" id="MF_00382"/>
    </source>
</evidence>
<dbReference type="Gene3D" id="1.10.1900.20">
    <property type="entry name" value="Ribosomal protein L20"/>
    <property type="match status" value="1"/>
</dbReference>
<dbReference type="GO" id="GO:0019843">
    <property type="term" value="F:rRNA binding"/>
    <property type="evidence" value="ECO:0007669"/>
    <property type="project" value="UniProtKB-UniRule"/>
</dbReference>